<comment type="similarity">
    <text evidence="1 5">Belongs to the transferase hexapeptide repeat family.</text>
</comment>
<organism evidence="7 8">
    <name type="scientific">Serinibacter arcticus</name>
    <dbReference type="NCBI Taxonomy" id="1655435"/>
    <lineage>
        <taxon>Bacteria</taxon>
        <taxon>Bacillati</taxon>
        <taxon>Actinomycetota</taxon>
        <taxon>Actinomycetes</taxon>
        <taxon>Micrococcales</taxon>
        <taxon>Beutenbergiaceae</taxon>
        <taxon>Serinibacter</taxon>
    </lineage>
</organism>
<proteinExistence type="inferred from homology"/>
<dbReference type="Gene3D" id="2.160.10.10">
    <property type="entry name" value="Hexapeptide repeat proteins"/>
    <property type="match status" value="1"/>
</dbReference>
<evidence type="ECO:0000259" key="6">
    <source>
        <dbReference type="SMART" id="SM01266"/>
    </source>
</evidence>
<dbReference type="OrthoDB" id="2643438at2"/>
<comment type="caution">
    <text evidence="7">The sequence shown here is derived from an EMBL/GenBank/DDBJ whole genome shotgun (WGS) entry which is preliminary data.</text>
</comment>
<evidence type="ECO:0000256" key="4">
    <source>
        <dbReference type="ARBA" id="ARBA00023315"/>
    </source>
</evidence>
<dbReference type="InterPro" id="IPR011004">
    <property type="entry name" value="Trimer_LpxA-like_sf"/>
</dbReference>
<dbReference type="SMART" id="SM01266">
    <property type="entry name" value="Mac"/>
    <property type="match status" value="1"/>
</dbReference>
<dbReference type="PROSITE" id="PS00101">
    <property type="entry name" value="HEXAPEP_TRANSFERASES"/>
    <property type="match status" value="1"/>
</dbReference>
<reference evidence="7 8" key="1">
    <citation type="submission" date="2018-03" db="EMBL/GenBank/DDBJ databases">
        <title>Genome assembly of novel Miniimonas species PCH200.</title>
        <authorList>
            <person name="Thakur V."/>
            <person name="Kumar V."/>
            <person name="Singh D."/>
        </authorList>
    </citation>
    <scope>NUCLEOTIDE SEQUENCE [LARGE SCALE GENOMIC DNA]</scope>
    <source>
        <strain evidence="7 8">PCH200</strain>
    </source>
</reference>
<evidence type="ECO:0000256" key="2">
    <source>
        <dbReference type="ARBA" id="ARBA00022679"/>
    </source>
</evidence>
<dbReference type="PANTHER" id="PTHR43017">
    <property type="entry name" value="GALACTOSIDE O-ACETYLTRANSFERASE"/>
    <property type="match status" value="1"/>
</dbReference>
<keyword evidence="2 5" id="KW-0808">Transferase</keyword>
<evidence type="ECO:0000313" key="7">
    <source>
        <dbReference type="EMBL" id="PWD50513.1"/>
    </source>
</evidence>
<dbReference type="PANTHER" id="PTHR43017:SF1">
    <property type="entry name" value="ACETYLTRANSFERASE YJL218W-RELATED"/>
    <property type="match status" value="1"/>
</dbReference>
<accession>A0A2U1ZU85</accession>
<evidence type="ECO:0000256" key="1">
    <source>
        <dbReference type="ARBA" id="ARBA00007274"/>
    </source>
</evidence>
<dbReference type="InterPro" id="IPR001451">
    <property type="entry name" value="Hexapep"/>
</dbReference>
<dbReference type="InterPro" id="IPR024688">
    <property type="entry name" value="Mac_dom"/>
</dbReference>
<keyword evidence="3" id="KW-0677">Repeat</keyword>
<keyword evidence="4 5" id="KW-0012">Acyltransferase</keyword>
<sequence length="202" mass="20684">MTPTSTLAAQLAHMATGEPYDDLTPELIAARGASVLATNAYNAAYGGDAAEREELLRAVLGGVGEGATFEPTFRCEFGVNIHLGARFFGNFDCVMLDGAPITIGDDVLVGPKVGFYTSNHALDLGERIGGMCTARPITIGDGVWIAGGVTVLPGVSIGDGAVIGAGSVVTKDVPAGVVAVGNPARVLRTITDADRTGYVPRH</sequence>
<dbReference type="Pfam" id="PF12464">
    <property type="entry name" value="Mac"/>
    <property type="match status" value="1"/>
</dbReference>
<dbReference type="InterPro" id="IPR039369">
    <property type="entry name" value="LacA-like"/>
</dbReference>
<dbReference type="AlphaFoldDB" id="A0A2U1ZU85"/>
<gene>
    <name evidence="7" type="ORF">C8046_07480</name>
</gene>
<keyword evidence="8" id="KW-1185">Reference proteome</keyword>
<dbReference type="Pfam" id="PF00132">
    <property type="entry name" value="Hexapep"/>
    <property type="match status" value="1"/>
</dbReference>
<dbReference type="FunFam" id="2.160.10.10:FF:000025">
    <property type="entry name" value="Hexapeptide-repeat containing-acetyltransferase"/>
    <property type="match status" value="1"/>
</dbReference>
<dbReference type="SUPFAM" id="SSF51161">
    <property type="entry name" value="Trimeric LpxA-like enzymes"/>
    <property type="match status" value="1"/>
</dbReference>
<evidence type="ECO:0000313" key="8">
    <source>
        <dbReference type="Proteomes" id="UP000245166"/>
    </source>
</evidence>
<dbReference type="GO" id="GO:0008870">
    <property type="term" value="F:galactoside O-acetyltransferase activity"/>
    <property type="evidence" value="ECO:0007669"/>
    <property type="project" value="TreeGrafter"/>
</dbReference>
<evidence type="ECO:0000256" key="3">
    <source>
        <dbReference type="ARBA" id="ARBA00022737"/>
    </source>
</evidence>
<dbReference type="RefSeq" id="WP_109228894.1">
    <property type="nucleotide sequence ID" value="NZ_PYHR01000002.1"/>
</dbReference>
<feature type="domain" description="Maltose/galactoside acetyltransferase" evidence="6">
    <location>
        <begin position="11"/>
        <end position="65"/>
    </location>
</feature>
<evidence type="ECO:0000256" key="5">
    <source>
        <dbReference type="RuleBase" id="RU367021"/>
    </source>
</evidence>
<dbReference type="EMBL" id="PYHR01000002">
    <property type="protein sequence ID" value="PWD50513.1"/>
    <property type="molecule type" value="Genomic_DNA"/>
</dbReference>
<dbReference type="CDD" id="cd03357">
    <property type="entry name" value="LbH_MAT_GAT"/>
    <property type="match status" value="1"/>
</dbReference>
<dbReference type="EC" id="2.3.1.-" evidence="5"/>
<name>A0A2U1ZU85_9MICO</name>
<dbReference type="InterPro" id="IPR018357">
    <property type="entry name" value="Hexapep_transf_CS"/>
</dbReference>
<dbReference type="Proteomes" id="UP000245166">
    <property type="component" value="Unassembled WGS sequence"/>
</dbReference>
<protein>
    <recommendedName>
        <fullName evidence="5">Acetyltransferase</fullName>
        <ecNumber evidence="5">2.3.1.-</ecNumber>
    </recommendedName>
</protein>